<keyword evidence="4" id="KW-1185">Reference proteome</keyword>
<feature type="signal peptide" evidence="2">
    <location>
        <begin position="1"/>
        <end position="16"/>
    </location>
</feature>
<gene>
    <name evidence="3" type="ORF">HHK36_009589</name>
</gene>
<dbReference type="EMBL" id="JABCRI010000006">
    <property type="protein sequence ID" value="KAF8404701.1"/>
    <property type="molecule type" value="Genomic_DNA"/>
</dbReference>
<evidence type="ECO:0000256" key="1">
    <source>
        <dbReference type="SAM" id="MobiDB-lite"/>
    </source>
</evidence>
<dbReference type="AlphaFoldDB" id="A0A835DII3"/>
<name>A0A835DII3_TETSI</name>
<evidence type="ECO:0000256" key="2">
    <source>
        <dbReference type="SAM" id="SignalP"/>
    </source>
</evidence>
<evidence type="ECO:0000313" key="4">
    <source>
        <dbReference type="Proteomes" id="UP000655225"/>
    </source>
</evidence>
<feature type="compositionally biased region" description="Basic and acidic residues" evidence="1">
    <location>
        <begin position="42"/>
        <end position="58"/>
    </location>
</feature>
<sequence length="161" mass="17666">MVFGLILLINTTQNQASVSPRKLPGVSTQRARVTHGDFFAVKAKEEAKSKTSKQDTKNNKANKGPSAIFSPRKLQGISTQQTRVKRGDLLSEKHRDEAKSETPKQDRVLKKLKSSGPSLAMASSEKSQDLSARRMRVMRNLGLVAPCGSPFHRNGLTLPSI</sequence>
<dbReference type="OrthoDB" id="641149at2759"/>
<protein>
    <submittedName>
        <fullName evidence="3">Uncharacterized protein</fullName>
    </submittedName>
</protein>
<accession>A0A835DII3</accession>
<reference evidence="3 4" key="1">
    <citation type="submission" date="2020-04" db="EMBL/GenBank/DDBJ databases">
        <title>Plant Genome Project.</title>
        <authorList>
            <person name="Zhang R.-G."/>
        </authorList>
    </citation>
    <scope>NUCLEOTIDE SEQUENCE [LARGE SCALE GENOMIC DNA]</scope>
    <source>
        <strain evidence="3">YNK0</strain>
        <tissue evidence="3">Leaf</tissue>
    </source>
</reference>
<evidence type="ECO:0000313" key="3">
    <source>
        <dbReference type="EMBL" id="KAF8404701.1"/>
    </source>
</evidence>
<organism evidence="3 4">
    <name type="scientific">Tetracentron sinense</name>
    <name type="common">Spur-leaf</name>
    <dbReference type="NCBI Taxonomy" id="13715"/>
    <lineage>
        <taxon>Eukaryota</taxon>
        <taxon>Viridiplantae</taxon>
        <taxon>Streptophyta</taxon>
        <taxon>Embryophyta</taxon>
        <taxon>Tracheophyta</taxon>
        <taxon>Spermatophyta</taxon>
        <taxon>Magnoliopsida</taxon>
        <taxon>Trochodendrales</taxon>
        <taxon>Trochodendraceae</taxon>
        <taxon>Tetracentron</taxon>
    </lineage>
</organism>
<feature type="region of interest" description="Disordered" evidence="1">
    <location>
        <begin position="42"/>
        <end position="130"/>
    </location>
</feature>
<dbReference type="Proteomes" id="UP000655225">
    <property type="component" value="Unassembled WGS sequence"/>
</dbReference>
<feature type="chain" id="PRO_5032648650" evidence="2">
    <location>
        <begin position="17"/>
        <end position="161"/>
    </location>
</feature>
<feature type="compositionally biased region" description="Basic and acidic residues" evidence="1">
    <location>
        <begin position="85"/>
        <end position="109"/>
    </location>
</feature>
<proteinExistence type="predicted"/>
<comment type="caution">
    <text evidence="3">The sequence shown here is derived from an EMBL/GenBank/DDBJ whole genome shotgun (WGS) entry which is preliminary data.</text>
</comment>
<keyword evidence="2" id="KW-0732">Signal</keyword>